<dbReference type="RefSeq" id="WP_125486224.1">
    <property type="nucleotide sequence ID" value="NZ_RSDW01000001.1"/>
</dbReference>
<evidence type="ECO:0000313" key="3">
    <source>
        <dbReference type="Proteomes" id="UP000269669"/>
    </source>
</evidence>
<comment type="caution">
    <text evidence="2">The sequence shown here is derived from an EMBL/GenBank/DDBJ whole genome shotgun (WGS) entry which is preliminary data.</text>
</comment>
<reference evidence="2 3" key="1">
    <citation type="submission" date="2018-12" db="EMBL/GenBank/DDBJ databases">
        <title>Sequencing of bacterial isolates from soil warming experiment in Harvard Forest, Massachusetts, USA.</title>
        <authorList>
            <person name="Deangelis K."/>
        </authorList>
    </citation>
    <scope>NUCLEOTIDE SEQUENCE [LARGE SCALE GENOMIC DNA]</scope>
    <source>
        <strain evidence="2 3">EB153</strain>
    </source>
</reference>
<keyword evidence="1" id="KW-1133">Transmembrane helix</keyword>
<evidence type="ECO:0000313" key="2">
    <source>
        <dbReference type="EMBL" id="RSL17787.1"/>
    </source>
</evidence>
<accession>A0A3R9R4L1</accession>
<dbReference type="AlphaFoldDB" id="A0A3R9R4L1"/>
<keyword evidence="1" id="KW-0812">Transmembrane</keyword>
<evidence type="ECO:0000256" key="1">
    <source>
        <dbReference type="SAM" id="Phobius"/>
    </source>
</evidence>
<sequence length="118" mass="12498">MIAEIVNDMKADFREQPGFAAALILAVVMGVGFNAAFFCMADGDGLRLSANSGDPVENEINAMRSHVCSAEPKPGFTVIIGMRQYSVKLSVPLPSVHSNVVHTDVASALSYRGTKQAA</sequence>
<keyword evidence="1" id="KW-0472">Membrane</keyword>
<protein>
    <submittedName>
        <fullName evidence="2">Uncharacterized protein</fullName>
    </submittedName>
</protein>
<proteinExistence type="predicted"/>
<organism evidence="2 3">
    <name type="scientific">Edaphobacter aggregans</name>
    <dbReference type="NCBI Taxonomy" id="570835"/>
    <lineage>
        <taxon>Bacteria</taxon>
        <taxon>Pseudomonadati</taxon>
        <taxon>Acidobacteriota</taxon>
        <taxon>Terriglobia</taxon>
        <taxon>Terriglobales</taxon>
        <taxon>Acidobacteriaceae</taxon>
        <taxon>Edaphobacter</taxon>
    </lineage>
</organism>
<dbReference type="OrthoDB" id="122937at2"/>
<name>A0A3R9R4L1_9BACT</name>
<dbReference type="Proteomes" id="UP000269669">
    <property type="component" value="Unassembled WGS sequence"/>
</dbReference>
<dbReference type="EMBL" id="RSDW01000001">
    <property type="protein sequence ID" value="RSL17787.1"/>
    <property type="molecule type" value="Genomic_DNA"/>
</dbReference>
<keyword evidence="3" id="KW-1185">Reference proteome</keyword>
<feature type="transmembrane region" description="Helical" evidence="1">
    <location>
        <begin position="19"/>
        <end position="41"/>
    </location>
</feature>
<gene>
    <name evidence="2" type="ORF">EDE15_3336</name>
</gene>